<reference evidence="9 10" key="1">
    <citation type="submission" date="2020-08" db="EMBL/GenBank/DDBJ databases">
        <title>Plant Genome Project.</title>
        <authorList>
            <person name="Zhang R.-G."/>
        </authorList>
    </citation>
    <scope>NUCLEOTIDE SEQUENCE [LARGE SCALE GENOMIC DNA]</scope>
    <source>
        <tissue evidence="9">Rhizome</tissue>
    </source>
</reference>
<evidence type="ECO:0000256" key="6">
    <source>
        <dbReference type="SAM" id="SignalP"/>
    </source>
</evidence>
<evidence type="ECO:0000256" key="5">
    <source>
        <dbReference type="ARBA" id="ARBA00023157"/>
    </source>
</evidence>
<dbReference type="GO" id="GO:0008234">
    <property type="term" value="F:cysteine-type peptidase activity"/>
    <property type="evidence" value="ECO:0007669"/>
    <property type="project" value="UniProtKB-KW"/>
</dbReference>
<organism evidence="9 10">
    <name type="scientific">Zingiber officinale</name>
    <name type="common">Ginger</name>
    <name type="synonym">Amomum zingiber</name>
    <dbReference type="NCBI Taxonomy" id="94328"/>
    <lineage>
        <taxon>Eukaryota</taxon>
        <taxon>Viridiplantae</taxon>
        <taxon>Streptophyta</taxon>
        <taxon>Embryophyta</taxon>
        <taxon>Tracheophyta</taxon>
        <taxon>Spermatophyta</taxon>
        <taxon>Magnoliopsida</taxon>
        <taxon>Liliopsida</taxon>
        <taxon>Zingiberales</taxon>
        <taxon>Zingiberaceae</taxon>
        <taxon>Zingiber</taxon>
    </lineage>
</organism>
<dbReference type="OrthoDB" id="10253408at2759"/>
<dbReference type="InterPro" id="IPR025661">
    <property type="entry name" value="Pept_asp_AS"/>
</dbReference>
<evidence type="ECO:0000259" key="8">
    <source>
        <dbReference type="SMART" id="SM00848"/>
    </source>
</evidence>
<dbReference type="CDD" id="cd02248">
    <property type="entry name" value="Peptidase_C1A"/>
    <property type="match status" value="1"/>
</dbReference>
<dbReference type="InterPro" id="IPR013201">
    <property type="entry name" value="Prot_inhib_I29"/>
</dbReference>
<accession>A0A8J5GM53</accession>
<dbReference type="SMART" id="SM00848">
    <property type="entry name" value="Inhibitor_I29"/>
    <property type="match status" value="1"/>
</dbReference>
<name>A0A8J5GM53_ZINOF</name>
<keyword evidence="5" id="KW-1015">Disulfide bond</keyword>
<dbReference type="FunFam" id="3.90.70.10:FF:000023">
    <property type="entry name" value="Senescence-specific cysteine protease SAG39"/>
    <property type="match status" value="1"/>
</dbReference>
<keyword evidence="1" id="KW-0645">Protease</keyword>
<dbReference type="PROSITE" id="PS00639">
    <property type="entry name" value="THIOL_PROTEASE_HIS"/>
    <property type="match status" value="1"/>
</dbReference>
<keyword evidence="3" id="KW-0378">Hydrolase</keyword>
<dbReference type="InterPro" id="IPR013128">
    <property type="entry name" value="Peptidase_C1A"/>
</dbReference>
<dbReference type="Pfam" id="PF00112">
    <property type="entry name" value="Peptidase_C1"/>
    <property type="match status" value="1"/>
</dbReference>
<feature type="signal peptide" evidence="6">
    <location>
        <begin position="1"/>
        <end position="21"/>
    </location>
</feature>
<evidence type="ECO:0000256" key="3">
    <source>
        <dbReference type="ARBA" id="ARBA00022801"/>
    </source>
</evidence>
<keyword evidence="4" id="KW-0788">Thiol protease</keyword>
<dbReference type="InterPro" id="IPR000169">
    <property type="entry name" value="Pept_cys_AS"/>
</dbReference>
<feature type="domain" description="Cathepsin propeptide inhibitor" evidence="8">
    <location>
        <begin position="39"/>
        <end position="94"/>
    </location>
</feature>
<feature type="chain" id="PRO_5035272962" evidence="6">
    <location>
        <begin position="22"/>
        <end position="358"/>
    </location>
</feature>
<proteinExistence type="predicted"/>
<gene>
    <name evidence="9" type="ORF">ZIOFF_027799</name>
</gene>
<dbReference type="Pfam" id="PF08246">
    <property type="entry name" value="Inhibitor_I29"/>
    <property type="match status" value="1"/>
</dbReference>
<dbReference type="PANTHER" id="PTHR12411">
    <property type="entry name" value="CYSTEINE PROTEASE FAMILY C1-RELATED"/>
    <property type="match status" value="1"/>
</dbReference>
<dbReference type="PROSITE" id="PS00640">
    <property type="entry name" value="THIOL_PROTEASE_ASN"/>
    <property type="match status" value="1"/>
</dbReference>
<evidence type="ECO:0000313" key="10">
    <source>
        <dbReference type="Proteomes" id="UP000734854"/>
    </source>
</evidence>
<dbReference type="InterPro" id="IPR000668">
    <property type="entry name" value="Peptidase_C1A_C"/>
</dbReference>
<dbReference type="InterPro" id="IPR039417">
    <property type="entry name" value="Peptidase_C1A_papain-like"/>
</dbReference>
<feature type="domain" description="Peptidase C1A papain C-terminal" evidence="7">
    <location>
        <begin position="128"/>
        <end position="343"/>
    </location>
</feature>
<dbReference type="PROSITE" id="PS00139">
    <property type="entry name" value="THIOL_PROTEASE_CYS"/>
    <property type="match status" value="1"/>
</dbReference>
<dbReference type="AlphaFoldDB" id="A0A8J5GM53"/>
<dbReference type="SMART" id="SM00645">
    <property type="entry name" value="Pept_C1"/>
    <property type="match status" value="1"/>
</dbReference>
<comment type="caution">
    <text evidence="9">The sequence shown here is derived from an EMBL/GenBank/DDBJ whole genome shotgun (WGS) entry which is preliminary data.</text>
</comment>
<evidence type="ECO:0000256" key="4">
    <source>
        <dbReference type="ARBA" id="ARBA00022807"/>
    </source>
</evidence>
<sequence>MGRKVLLVAMLLAVAFTVSRCIPFTEEDLSTEDSLWALYERWRSHHTVARDLEEKRRRFNVFKHNVKFIHEFNKKDEPYKLRLNAFADLTNQEFRGFYAGSKIEHHQIRRGEKPEGEFKHGHVDLHKLPASVDWRTQGAVTPVKDQGQCGSCWAFSTVVAVEGINQIASRKLISLSEQELVDCDTGNSGCDGGLMDNAFEFIKNVGGITTEATYPYTAQQGPCSASKVNNPVVTIDGYEDVPSNNENALQQAVANQPVSVAIDAGDQAFQFYSEGVFTGPCGTSLDHGVAVVGYGVTQDGTKYWIVKNSWGTSWGEQGYIRMKRGIPNRRGTCGIAMSASYPIKTSPNPSNESAKDEL</sequence>
<dbReference type="InterPro" id="IPR025660">
    <property type="entry name" value="Pept_his_AS"/>
</dbReference>
<dbReference type="EMBL" id="JACMSC010000008">
    <property type="protein sequence ID" value="KAG6509793.1"/>
    <property type="molecule type" value="Genomic_DNA"/>
</dbReference>
<evidence type="ECO:0000256" key="2">
    <source>
        <dbReference type="ARBA" id="ARBA00022729"/>
    </source>
</evidence>
<dbReference type="GO" id="GO:0006508">
    <property type="term" value="P:proteolysis"/>
    <property type="evidence" value="ECO:0007669"/>
    <property type="project" value="UniProtKB-KW"/>
</dbReference>
<keyword evidence="2 6" id="KW-0732">Signal</keyword>
<evidence type="ECO:0000259" key="7">
    <source>
        <dbReference type="SMART" id="SM00645"/>
    </source>
</evidence>
<evidence type="ECO:0000313" key="9">
    <source>
        <dbReference type="EMBL" id="KAG6509793.1"/>
    </source>
</evidence>
<evidence type="ECO:0000256" key="1">
    <source>
        <dbReference type="ARBA" id="ARBA00022670"/>
    </source>
</evidence>
<protein>
    <submittedName>
        <fullName evidence="9">Uncharacterized protein</fullName>
    </submittedName>
</protein>
<dbReference type="Proteomes" id="UP000734854">
    <property type="component" value="Unassembled WGS sequence"/>
</dbReference>
<keyword evidence="10" id="KW-1185">Reference proteome</keyword>